<evidence type="ECO:0000313" key="4">
    <source>
        <dbReference type="EMBL" id="TLD69926.1"/>
    </source>
</evidence>
<dbReference type="RefSeq" id="WP_138086981.1">
    <property type="nucleotide sequence ID" value="NZ_VAUV01000010.1"/>
</dbReference>
<proteinExistence type="predicted"/>
<organism evidence="4 5">
    <name type="scientific">Phragmitibacter flavus</name>
    <dbReference type="NCBI Taxonomy" id="2576071"/>
    <lineage>
        <taxon>Bacteria</taxon>
        <taxon>Pseudomonadati</taxon>
        <taxon>Verrucomicrobiota</taxon>
        <taxon>Verrucomicrobiia</taxon>
        <taxon>Verrucomicrobiales</taxon>
        <taxon>Verrucomicrobiaceae</taxon>
        <taxon>Phragmitibacter</taxon>
    </lineage>
</organism>
<dbReference type="InterPro" id="IPR051676">
    <property type="entry name" value="UPF0053_domain"/>
</dbReference>
<dbReference type="PANTHER" id="PTHR43099:SF5">
    <property type="entry name" value="HLYC_CORC FAMILY TRANSPORTER"/>
    <property type="match status" value="1"/>
</dbReference>
<sequence>MTLPLLLLILLLFTGLLIFAANFSALETALFVLREKDLLHDDVLPRSEKSKKLLLNTSTTLQEAMLLGSISNLTLTATALYLILHPLTEAGFQPWISTLVILSASLIIVEILPRTCALRAPSTVARFTLPLLGISQRFFLPAIRPLLGFSRSIAARLTPPRSRPPNLLSTDELVTFIDMKEEQGSIDKQEAGLLHHVTNLHRLAAHDLMTPRVDLPLMTHDAEDQEAAATLESARHPFVAVYDRKQDGVSDLINIQQWKLKGRPQWRSVSQPPIFVPESIPLIRVWTDCLQSDPAAVAVIVDEFGSFQGLLTHKNVVNYILSKTAPTSDTQPNIQSIGANRYLINGQARLDEIEHELDVNFDEDDLDTIGGLATSLFGGPPKPGQQITYKGIEIKIKRTNRSRVQQVELQLPPAPDHR</sequence>
<dbReference type="SUPFAM" id="SSF56176">
    <property type="entry name" value="FAD-binding/transporter-associated domain-like"/>
    <property type="match status" value="1"/>
</dbReference>
<keyword evidence="1 2" id="KW-1133">Transmembrane helix</keyword>
<keyword evidence="1 2" id="KW-0812">Transmembrane</keyword>
<feature type="domain" description="CNNM transmembrane" evidence="3">
    <location>
        <begin position="2"/>
        <end position="190"/>
    </location>
</feature>
<keyword evidence="1 2" id="KW-0472">Membrane</keyword>
<dbReference type="Gene3D" id="3.10.580.10">
    <property type="entry name" value="CBS-domain"/>
    <property type="match status" value="1"/>
</dbReference>
<dbReference type="AlphaFoldDB" id="A0A5R8KCA2"/>
<dbReference type="Gene3D" id="3.30.465.10">
    <property type="match status" value="1"/>
</dbReference>
<evidence type="ECO:0000256" key="1">
    <source>
        <dbReference type="PROSITE-ProRule" id="PRU01193"/>
    </source>
</evidence>
<dbReference type="InterPro" id="IPR002550">
    <property type="entry name" value="CNNM"/>
</dbReference>
<dbReference type="Pfam" id="PF01595">
    <property type="entry name" value="CNNM"/>
    <property type="match status" value="1"/>
</dbReference>
<evidence type="ECO:0000259" key="3">
    <source>
        <dbReference type="PROSITE" id="PS51846"/>
    </source>
</evidence>
<dbReference type="SUPFAM" id="SSF54631">
    <property type="entry name" value="CBS-domain pair"/>
    <property type="match status" value="1"/>
</dbReference>
<dbReference type="InterPro" id="IPR036318">
    <property type="entry name" value="FAD-bd_PCMH-like_sf"/>
</dbReference>
<dbReference type="Pfam" id="PF03471">
    <property type="entry name" value="CorC_HlyC"/>
    <property type="match status" value="1"/>
</dbReference>
<protein>
    <submittedName>
        <fullName evidence="4">DUF21 domain-containing protein</fullName>
    </submittedName>
</protein>
<gene>
    <name evidence="4" type="ORF">FEM03_14425</name>
</gene>
<evidence type="ECO:0000313" key="5">
    <source>
        <dbReference type="Proteomes" id="UP000306196"/>
    </source>
</evidence>
<keyword evidence="5" id="KW-1185">Reference proteome</keyword>
<accession>A0A5R8KCA2</accession>
<name>A0A5R8KCA2_9BACT</name>
<dbReference type="InterPro" id="IPR005170">
    <property type="entry name" value="Transptr-assoc_dom"/>
</dbReference>
<evidence type="ECO:0000256" key="2">
    <source>
        <dbReference type="SAM" id="Phobius"/>
    </source>
</evidence>
<dbReference type="GO" id="GO:0050660">
    <property type="term" value="F:flavin adenine dinucleotide binding"/>
    <property type="evidence" value="ECO:0007669"/>
    <property type="project" value="InterPro"/>
</dbReference>
<comment type="caution">
    <text evidence="4">The sequence shown here is derived from an EMBL/GenBank/DDBJ whole genome shotgun (WGS) entry which is preliminary data.</text>
</comment>
<dbReference type="InterPro" id="IPR016169">
    <property type="entry name" value="FAD-bd_PCMH_sub2"/>
</dbReference>
<feature type="transmembrane region" description="Helical" evidence="2">
    <location>
        <begin position="64"/>
        <end position="83"/>
    </location>
</feature>
<dbReference type="SMART" id="SM01091">
    <property type="entry name" value="CorC_HlyC"/>
    <property type="match status" value="1"/>
</dbReference>
<reference evidence="4 5" key="1">
    <citation type="submission" date="2019-05" db="EMBL/GenBank/DDBJ databases">
        <title>Verrucobacter flavum gen. nov., sp. nov. a new member of the family Verrucomicrobiaceae.</title>
        <authorList>
            <person name="Szuroczki S."/>
            <person name="Abbaszade G."/>
            <person name="Szabo A."/>
            <person name="Felfoldi T."/>
            <person name="Schumann P."/>
            <person name="Boka K."/>
            <person name="Keki Z."/>
            <person name="Toumi M."/>
            <person name="Toth E."/>
        </authorList>
    </citation>
    <scope>NUCLEOTIDE SEQUENCE [LARGE SCALE GENOMIC DNA]</scope>
    <source>
        <strain evidence="4 5">MG-N-17</strain>
    </source>
</reference>
<dbReference type="InterPro" id="IPR046342">
    <property type="entry name" value="CBS_dom_sf"/>
</dbReference>
<dbReference type="PROSITE" id="PS51846">
    <property type="entry name" value="CNNM"/>
    <property type="match status" value="1"/>
</dbReference>
<feature type="transmembrane region" description="Helical" evidence="2">
    <location>
        <begin position="95"/>
        <end position="113"/>
    </location>
</feature>
<dbReference type="PANTHER" id="PTHR43099">
    <property type="entry name" value="UPF0053 PROTEIN YRKA"/>
    <property type="match status" value="1"/>
</dbReference>
<dbReference type="EMBL" id="VAUV01000010">
    <property type="protein sequence ID" value="TLD69926.1"/>
    <property type="molecule type" value="Genomic_DNA"/>
</dbReference>
<dbReference type="GO" id="GO:0016020">
    <property type="term" value="C:membrane"/>
    <property type="evidence" value="ECO:0007669"/>
    <property type="project" value="UniProtKB-UniRule"/>
</dbReference>
<dbReference type="Proteomes" id="UP000306196">
    <property type="component" value="Unassembled WGS sequence"/>
</dbReference>
<dbReference type="OrthoDB" id="179699at2"/>
<dbReference type="Gene3D" id="3.90.1280.20">
    <property type="match status" value="1"/>
</dbReference>